<dbReference type="GO" id="GO:0036221">
    <property type="term" value="F:UTP diphosphatase activity"/>
    <property type="evidence" value="ECO:0007669"/>
    <property type="project" value="RHEA"/>
</dbReference>
<evidence type="ECO:0000256" key="2">
    <source>
        <dbReference type="ARBA" id="ARBA00022801"/>
    </source>
</evidence>
<dbReference type="RefSeq" id="WP_069296648.1">
    <property type="nucleotide sequence ID" value="NZ_MCRI01000030.1"/>
</dbReference>
<keyword evidence="3 4" id="KW-0546">Nucleotide metabolism</keyword>
<dbReference type="Gene3D" id="3.90.950.10">
    <property type="match status" value="1"/>
</dbReference>
<evidence type="ECO:0000313" key="6">
    <source>
        <dbReference type="Proteomes" id="UP000094379"/>
    </source>
</evidence>
<dbReference type="EC" id="3.6.1.9" evidence="4"/>
<dbReference type="PIRSF" id="PIRSF006305">
    <property type="entry name" value="Maf"/>
    <property type="match status" value="1"/>
</dbReference>
<dbReference type="PANTHER" id="PTHR43213">
    <property type="entry name" value="BIFUNCTIONAL DTTP/UTP PYROPHOSPHATASE/METHYLTRANSFERASE PROTEIN-RELATED"/>
    <property type="match status" value="1"/>
</dbReference>
<dbReference type="STRING" id="291169.A9E74_02250"/>
<feature type="site" description="Important for substrate specificity" evidence="4">
    <location>
        <position position="14"/>
    </location>
</feature>
<comment type="caution">
    <text evidence="5">The sequence shown here is derived from an EMBL/GenBank/DDBJ whole genome shotgun (WGS) entry which is preliminary data.</text>
</comment>
<dbReference type="InterPro" id="IPR003697">
    <property type="entry name" value="Maf-like"/>
</dbReference>
<comment type="similarity">
    <text evidence="4">Belongs to the Maf family. YhdE subfamily.</text>
</comment>
<gene>
    <name evidence="5" type="primary">yhdE</name>
    <name evidence="5" type="ORF">A9E74_02250</name>
</gene>
<accession>A0A1E3GPP0</accession>
<dbReference type="GO" id="GO:0009117">
    <property type="term" value="P:nucleotide metabolic process"/>
    <property type="evidence" value="ECO:0007669"/>
    <property type="project" value="UniProtKB-KW"/>
</dbReference>
<dbReference type="PATRIC" id="fig|291169.3.peg.2259"/>
<comment type="subcellular location">
    <subcellularLocation>
        <location evidence="4">Cytoplasm</location>
    </subcellularLocation>
</comment>
<evidence type="ECO:0000313" key="5">
    <source>
        <dbReference type="EMBL" id="ODN66023.1"/>
    </source>
</evidence>
<feature type="site" description="Important for substrate specificity" evidence="4">
    <location>
        <position position="157"/>
    </location>
</feature>
<dbReference type="GO" id="GO:0036218">
    <property type="term" value="F:dTTP diphosphatase activity"/>
    <property type="evidence" value="ECO:0007669"/>
    <property type="project" value="RHEA"/>
</dbReference>
<reference evidence="5 6" key="1">
    <citation type="submission" date="2016-07" db="EMBL/GenBank/DDBJ databases">
        <title>Draft Genome Sequence of Methylophaga muralis Bur 1.</title>
        <authorList>
            <person name="Vasilenko O.V."/>
            <person name="Doronina N.V."/>
            <person name="Shmareva M.N."/>
            <person name="Tarlachkov S.V."/>
            <person name="Mustakhimov I."/>
            <person name="Trotsenko Y.A."/>
        </authorList>
    </citation>
    <scope>NUCLEOTIDE SEQUENCE [LARGE SCALE GENOMIC DNA]</scope>
    <source>
        <strain evidence="5 6">Bur 1</strain>
    </source>
</reference>
<keyword evidence="2 4" id="KW-0378">Hydrolase</keyword>
<dbReference type="Proteomes" id="UP000094379">
    <property type="component" value="Unassembled WGS sequence"/>
</dbReference>
<dbReference type="Pfam" id="PF02545">
    <property type="entry name" value="Maf"/>
    <property type="match status" value="1"/>
</dbReference>
<dbReference type="HAMAP" id="MF_00528">
    <property type="entry name" value="Maf"/>
    <property type="match status" value="1"/>
</dbReference>
<comment type="cofactor">
    <cofactor evidence="1 4">
        <name>a divalent metal cation</name>
        <dbReference type="ChEBI" id="CHEBI:60240"/>
    </cofactor>
</comment>
<dbReference type="SUPFAM" id="SSF52972">
    <property type="entry name" value="ITPase-like"/>
    <property type="match status" value="1"/>
</dbReference>
<dbReference type="CDD" id="cd00555">
    <property type="entry name" value="Maf"/>
    <property type="match status" value="1"/>
</dbReference>
<name>A0A1E3GPP0_9GAMM</name>
<comment type="function">
    <text evidence="4">Nucleoside triphosphate pyrophosphatase that hydrolyzes dTTP and UTP. May have a dual role in cell division arrest and in preventing the incorporation of modified nucleotides into cellular nucleic acids.</text>
</comment>
<dbReference type="InterPro" id="IPR029001">
    <property type="entry name" value="ITPase-like_fam"/>
</dbReference>
<evidence type="ECO:0000256" key="4">
    <source>
        <dbReference type="HAMAP-Rule" id="MF_00528"/>
    </source>
</evidence>
<comment type="caution">
    <text evidence="4">Lacks conserved residue(s) required for the propagation of feature annotation.</text>
</comment>
<protein>
    <recommendedName>
        <fullName evidence="4">dTTP/UTP pyrophosphatase</fullName>
        <shortName evidence="4">dTTPase/UTPase</shortName>
        <ecNumber evidence="4">3.6.1.9</ecNumber>
    </recommendedName>
    <alternativeName>
        <fullName evidence="4">Nucleoside triphosphate pyrophosphatase</fullName>
    </alternativeName>
    <alternativeName>
        <fullName evidence="4">Nucleotide pyrophosphatase</fullName>
        <shortName evidence="4">Nucleotide PPase</shortName>
    </alternativeName>
</protein>
<evidence type="ECO:0000256" key="1">
    <source>
        <dbReference type="ARBA" id="ARBA00001968"/>
    </source>
</evidence>
<dbReference type="GO" id="GO:0005737">
    <property type="term" value="C:cytoplasm"/>
    <property type="evidence" value="ECO:0007669"/>
    <property type="project" value="UniProtKB-SubCell"/>
</dbReference>
<sequence>MNLPKVYLASASPRRKELLTQIGVNFSVLSIAVDESVKSGENPSDYVERIALAKARAGWDILQTDFRPVIGADTAVVLPTQQILGKPESLDQARDFLGQLSGIQHQVLSAVAIVWQQQYWLSLQISDVRFKTLTNTEIDWYLATGEGKDKAGGYAVQGLAAMFIENISGSYSGVMGLPLFETRQLLQQVTNLNEQ</sequence>
<comment type="catalytic activity">
    <reaction evidence="4">
        <text>UTP + H2O = UMP + diphosphate + H(+)</text>
        <dbReference type="Rhea" id="RHEA:29395"/>
        <dbReference type="ChEBI" id="CHEBI:15377"/>
        <dbReference type="ChEBI" id="CHEBI:15378"/>
        <dbReference type="ChEBI" id="CHEBI:33019"/>
        <dbReference type="ChEBI" id="CHEBI:46398"/>
        <dbReference type="ChEBI" id="CHEBI:57865"/>
        <dbReference type="EC" id="3.6.1.9"/>
    </reaction>
</comment>
<evidence type="ECO:0000256" key="3">
    <source>
        <dbReference type="ARBA" id="ARBA00023080"/>
    </source>
</evidence>
<dbReference type="EMBL" id="MCRI01000030">
    <property type="protein sequence ID" value="ODN66023.1"/>
    <property type="molecule type" value="Genomic_DNA"/>
</dbReference>
<organism evidence="5 6">
    <name type="scientific">Methylophaga muralis</name>
    <dbReference type="NCBI Taxonomy" id="291169"/>
    <lineage>
        <taxon>Bacteria</taxon>
        <taxon>Pseudomonadati</taxon>
        <taxon>Pseudomonadota</taxon>
        <taxon>Gammaproteobacteria</taxon>
        <taxon>Thiotrichales</taxon>
        <taxon>Piscirickettsiaceae</taxon>
        <taxon>Methylophaga</taxon>
    </lineage>
</organism>
<keyword evidence="4" id="KW-0963">Cytoplasm</keyword>
<dbReference type="AlphaFoldDB" id="A0A1E3GPP0"/>
<keyword evidence="6" id="KW-1185">Reference proteome</keyword>
<dbReference type="PANTHER" id="PTHR43213:SF5">
    <property type="entry name" value="BIFUNCTIONAL DTTP_UTP PYROPHOSPHATASE_METHYLTRANSFERASE PROTEIN-RELATED"/>
    <property type="match status" value="1"/>
</dbReference>
<dbReference type="NCBIfam" id="TIGR00172">
    <property type="entry name" value="maf"/>
    <property type="match status" value="1"/>
</dbReference>
<feature type="site" description="Important for substrate specificity" evidence="4">
    <location>
        <position position="74"/>
    </location>
</feature>
<comment type="catalytic activity">
    <reaction evidence="4">
        <text>dTTP + H2O = dTMP + diphosphate + H(+)</text>
        <dbReference type="Rhea" id="RHEA:28534"/>
        <dbReference type="ChEBI" id="CHEBI:15377"/>
        <dbReference type="ChEBI" id="CHEBI:15378"/>
        <dbReference type="ChEBI" id="CHEBI:33019"/>
        <dbReference type="ChEBI" id="CHEBI:37568"/>
        <dbReference type="ChEBI" id="CHEBI:63528"/>
        <dbReference type="EC" id="3.6.1.9"/>
    </reaction>
</comment>
<proteinExistence type="inferred from homology"/>
<feature type="active site" description="Proton acceptor" evidence="4">
    <location>
        <position position="73"/>
    </location>
</feature>